<name>A0A381SY09_9ZZZZ</name>
<feature type="non-terminal residue" evidence="1">
    <location>
        <position position="1"/>
    </location>
</feature>
<gene>
    <name evidence="1" type="ORF">METZ01_LOCUS61035</name>
</gene>
<organism evidence="1">
    <name type="scientific">marine metagenome</name>
    <dbReference type="NCBI Taxonomy" id="408172"/>
    <lineage>
        <taxon>unclassified sequences</taxon>
        <taxon>metagenomes</taxon>
        <taxon>ecological metagenomes</taxon>
    </lineage>
</organism>
<reference evidence="1" key="1">
    <citation type="submission" date="2018-05" db="EMBL/GenBank/DDBJ databases">
        <authorList>
            <person name="Lanie J.A."/>
            <person name="Ng W.-L."/>
            <person name="Kazmierczak K.M."/>
            <person name="Andrzejewski T.M."/>
            <person name="Davidsen T.M."/>
            <person name="Wayne K.J."/>
            <person name="Tettelin H."/>
            <person name="Glass J.I."/>
            <person name="Rusch D."/>
            <person name="Podicherti R."/>
            <person name="Tsui H.-C.T."/>
            <person name="Winkler M.E."/>
        </authorList>
    </citation>
    <scope>NUCLEOTIDE SEQUENCE</scope>
</reference>
<sequence length="33" mass="3804">VLISQIELTQNAAQTYNARPLIIGLSEYREDRQ</sequence>
<protein>
    <submittedName>
        <fullName evidence="1">Uncharacterized protein</fullName>
    </submittedName>
</protein>
<dbReference type="AlphaFoldDB" id="A0A381SY09"/>
<proteinExistence type="predicted"/>
<evidence type="ECO:0000313" key="1">
    <source>
        <dbReference type="EMBL" id="SVA08181.1"/>
    </source>
</evidence>
<accession>A0A381SY09</accession>
<dbReference type="EMBL" id="UINC01003654">
    <property type="protein sequence ID" value="SVA08181.1"/>
    <property type="molecule type" value="Genomic_DNA"/>
</dbReference>